<reference evidence="2" key="1">
    <citation type="submission" date="2023-07" db="EMBL/GenBank/DDBJ databases">
        <title>30 novel species of actinomycetes from the DSMZ collection.</title>
        <authorList>
            <person name="Nouioui I."/>
        </authorList>
    </citation>
    <scope>NUCLEOTIDE SEQUENCE [LARGE SCALE GENOMIC DNA]</scope>
    <source>
        <strain evidence="2">DSM 41886</strain>
    </source>
</reference>
<dbReference type="SUPFAM" id="SSF53067">
    <property type="entry name" value="Actin-like ATPase domain"/>
    <property type="match status" value="1"/>
</dbReference>
<keyword evidence="2" id="KW-1185">Reference proteome</keyword>
<dbReference type="Gene3D" id="3.30.420.40">
    <property type="match status" value="2"/>
</dbReference>
<gene>
    <name evidence="1" type="ORF">RM779_07400</name>
</gene>
<comment type="caution">
    <text evidence="1">The sequence shown here is derived from an EMBL/GenBank/DDBJ whole genome shotgun (WGS) entry which is preliminary data.</text>
</comment>
<accession>A0ABU2S0D1</accession>
<proteinExistence type="predicted"/>
<evidence type="ECO:0000313" key="1">
    <source>
        <dbReference type="EMBL" id="MDT0442422.1"/>
    </source>
</evidence>
<evidence type="ECO:0000313" key="2">
    <source>
        <dbReference type="Proteomes" id="UP001183615"/>
    </source>
</evidence>
<evidence type="ECO:0008006" key="3">
    <source>
        <dbReference type="Google" id="ProtNLM"/>
    </source>
</evidence>
<dbReference type="RefSeq" id="WP_311616852.1">
    <property type="nucleotide sequence ID" value="NZ_JAVREV010000003.1"/>
</dbReference>
<name>A0ABU2S0D1_9ACTN</name>
<dbReference type="EMBL" id="JAVREV010000003">
    <property type="protein sequence ID" value="MDT0442422.1"/>
    <property type="molecule type" value="Genomic_DNA"/>
</dbReference>
<organism evidence="1 2">
    <name type="scientific">Streptomyces johnsoniae</name>
    <dbReference type="NCBI Taxonomy" id="3075532"/>
    <lineage>
        <taxon>Bacteria</taxon>
        <taxon>Bacillati</taxon>
        <taxon>Actinomycetota</taxon>
        <taxon>Actinomycetes</taxon>
        <taxon>Kitasatosporales</taxon>
        <taxon>Streptomycetaceae</taxon>
        <taxon>Streptomyces</taxon>
    </lineage>
</organism>
<dbReference type="Proteomes" id="UP001183615">
    <property type="component" value="Unassembled WGS sequence"/>
</dbReference>
<dbReference type="InterPro" id="IPR043129">
    <property type="entry name" value="ATPase_NBD"/>
</dbReference>
<protein>
    <recommendedName>
        <fullName evidence="3">ROK family protein</fullName>
    </recommendedName>
</protein>
<sequence>MTLPPLTLPPHLARALATRDAPGPPVHAVEVGGSSVQSTVFAGGTVEFAEGPRPAADPGPFGLAAPGLVVDGRVRGATQLGWDDVEAWRELGYPRRPDVSMNDADAAALGEWLLRAERPGSLLYAGIGTGLGGSLITGGEVVDVPLSHQTGFGEAVCDGCRAPGCLNARIGGQYLPRRLDAADKRRVVDLLATAIGRAGVPRGTVVVLAGGLVRRTHPDLVAALRSRLGGAYSVEGSAAPAAAKSAAYVGLLDRLVGEGRTG</sequence>